<comment type="caution">
    <text evidence="1">The sequence shown here is derived from an EMBL/GenBank/DDBJ whole genome shotgun (WGS) entry which is preliminary data.</text>
</comment>
<name>A0A080ZF62_PHYNI</name>
<dbReference type="EMBL" id="ANJA01003206">
    <property type="protein sequence ID" value="ETO65273.1"/>
    <property type="molecule type" value="Genomic_DNA"/>
</dbReference>
<organism evidence="1 2">
    <name type="scientific">Phytophthora nicotianae P1976</name>
    <dbReference type="NCBI Taxonomy" id="1317066"/>
    <lineage>
        <taxon>Eukaryota</taxon>
        <taxon>Sar</taxon>
        <taxon>Stramenopiles</taxon>
        <taxon>Oomycota</taxon>
        <taxon>Peronosporomycetes</taxon>
        <taxon>Peronosporales</taxon>
        <taxon>Peronosporaceae</taxon>
        <taxon>Phytophthora</taxon>
    </lineage>
</organism>
<dbReference type="AlphaFoldDB" id="A0A080ZF62"/>
<evidence type="ECO:0000313" key="1">
    <source>
        <dbReference type="EMBL" id="ETO65273.1"/>
    </source>
</evidence>
<proteinExistence type="predicted"/>
<accession>A0A080ZF62</accession>
<gene>
    <name evidence="1" type="ORF">F444_17400</name>
</gene>
<dbReference type="Proteomes" id="UP000028582">
    <property type="component" value="Unassembled WGS sequence"/>
</dbReference>
<dbReference type="OrthoDB" id="128737at2759"/>
<evidence type="ECO:0000313" key="2">
    <source>
        <dbReference type="Proteomes" id="UP000028582"/>
    </source>
</evidence>
<sequence length="68" mass="7704">MEDRRMMIFVVLTETGTSSQVCDAKPPVIMISSSRVDKETSTELFPPFVLTYNMDIVLKQQPGFTKFA</sequence>
<protein>
    <submittedName>
        <fullName evidence="1">Uncharacterized protein</fullName>
    </submittedName>
</protein>
<reference evidence="1 2" key="1">
    <citation type="submission" date="2013-11" db="EMBL/GenBank/DDBJ databases">
        <title>The Genome Sequence of Phytophthora parasitica P1976.</title>
        <authorList>
            <consortium name="The Broad Institute Genomics Platform"/>
            <person name="Russ C."/>
            <person name="Tyler B."/>
            <person name="Panabieres F."/>
            <person name="Shan W."/>
            <person name="Tripathy S."/>
            <person name="Grunwald N."/>
            <person name="Machado M."/>
            <person name="Johnson C.S."/>
            <person name="Walker B."/>
            <person name="Young S."/>
            <person name="Zeng Q."/>
            <person name="Gargeya S."/>
            <person name="Fitzgerald M."/>
            <person name="Haas B."/>
            <person name="Abouelleil A."/>
            <person name="Allen A.W."/>
            <person name="Alvarado L."/>
            <person name="Arachchi H.M."/>
            <person name="Berlin A.M."/>
            <person name="Chapman S.B."/>
            <person name="Gainer-Dewar J."/>
            <person name="Goldberg J."/>
            <person name="Griggs A."/>
            <person name="Gujja S."/>
            <person name="Hansen M."/>
            <person name="Howarth C."/>
            <person name="Imamovic A."/>
            <person name="Ireland A."/>
            <person name="Larimer J."/>
            <person name="McCowan C."/>
            <person name="Murphy C."/>
            <person name="Pearson M."/>
            <person name="Poon T.W."/>
            <person name="Priest M."/>
            <person name="Roberts A."/>
            <person name="Saif S."/>
            <person name="Shea T."/>
            <person name="Sisk P."/>
            <person name="Sykes S."/>
            <person name="Wortman J."/>
            <person name="Nusbaum C."/>
            <person name="Birren B."/>
        </authorList>
    </citation>
    <scope>NUCLEOTIDE SEQUENCE [LARGE SCALE GENOMIC DNA]</scope>
    <source>
        <strain evidence="1 2">P1976</strain>
    </source>
</reference>